<organism evidence="2 3">
    <name type="scientific">Pseudogracilibacillus auburnensis</name>
    <dbReference type="NCBI Taxonomy" id="1494959"/>
    <lineage>
        <taxon>Bacteria</taxon>
        <taxon>Bacillati</taxon>
        <taxon>Bacillota</taxon>
        <taxon>Bacilli</taxon>
        <taxon>Bacillales</taxon>
        <taxon>Bacillaceae</taxon>
        <taxon>Pseudogracilibacillus</taxon>
    </lineage>
</organism>
<evidence type="ECO:0008006" key="4">
    <source>
        <dbReference type="Google" id="ProtNLM"/>
    </source>
</evidence>
<keyword evidence="1" id="KW-1133">Transmembrane helix</keyword>
<proteinExistence type="predicted"/>
<comment type="caution">
    <text evidence="2">The sequence shown here is derived from an EMBL/GenBank/DDBJ whole genome shotgun (WGS) entry which is preliminary data.</text>
</comment>
<keyword evidence="1" id="KW-0472">Membrane</keyword>
<dbReference type="RefSeq" id="WP_110396301.1">
    <property type="nucleotide sequence ID" value="NZ_JADIJL010000021.1"/>
</dbReference>
<evidence type="ECO:0000313" key="3">
    <source>
        <dbReference type="Proteomes" id="UP000247978"/>
    </source>
</evidence>
<gene>
    <name evidence="2" type="ORF">DFR56_1126</name>
</gene>
<keyword evidence="3" id="KW-1185">Reference proteome</keyword>
<keyword evidence="1" id="KW-0812">Transmembrane</keyword>
<evidence type="ECO:0000256" key="1">
    <source>
        <dbReference type="SAM" id="Phobius"/>
    </source>
</evidence>
<protein>
    <recommendedName>
        <fullName evidence="4">Lia operon protein LiaI</fullName>
    </recommendedName>
</protein>
<accession>A0A2V3W8G2</accession>
<evidence type="ECO:0000313" key="2">
    <source>
        <dbReference type="EMBL" id="PXW85029.1"/>
    </source>
</evidence>
<dbReference type="AlphaFoldDB" id="A0A2V3W8G2"/>
<dbReference type="OrthoDB" id="2971941at2"/>
<dbReference type="Proteomes" id="UP000247978">
    <property type="component" value="Unassembled WGS sequence"/>
</dbReference>
<sequence length="114" mass="12920">MKKFLLFLGGLIAALLLLANLGPLVLLGVSIWLLYLVFKQFMKTDSTMAKIAWVLIGLAIISIGISNMYAVIGIVAAYILYVIYKNWNNEPKEPQTTDDPFVNFEQQWGEFNKY</sequence>
<feature type="transmembrane region" description="Helical" evidence="1">
    <location>
        <begin position="51"/>
        <end position="84"/>
    </location>
</feature>
<reference evidence="2 3" key="1">
    <citation type="submission" date="2018-05" db="EMBL/GenBank/DDBJ databases">
        <title>Genomic Encyclopedia of Type Strains, Phase IV (KMG-IV): sequencing the most valuable type-strain genomes for metagenomic binning, comparative biology and taxonomic classification.</title>
        <authorList>
            <person name="Goeker M."/>
        </authorList>
    </citation>
    <scope>NUCLEOTIDE SEQUENCE [LARGE SCALE GENOMIC DNA]</scope>
    <source>
        <strain evidence="2 3">DSM 28556</strain>
    </source>
</reference>
<dbReference type="EMBL" id="QJJQ01000012">
    <property type="protein sequence ID" value="PXW85029.1"/>
    <property type="molecule type" value="Genomic_DNA"/>
</dbReference>
<name>A0A2V3W8G2_9BACI</name>